<gene>
    <name evidence="2" type="ORF">BOTBODRAFT_367652</name>
</gene>
<accession>A0A067MG98</accession>
<keyword evidence="3" id="KW-1185">Reference proteome</keyword>
<feature type="region of interest" description="Disordered" evidence="1">
    <location>
        <begin position="221"/>
        <end position="306"/>
    </location>
</feature>
<feature type="region of interest" description="Disordered" evidence="1">
    <location>
        <begin position="428"/>
        <end position="450"/>
    </location>
</feature>
<name>A0A067MG98_BOTB1</name>
<dbReference type="InParanoid" id="A0A067MG98"/>
<dbReference type="EMBL" id="KL198042">
    <property type="protein sequence ID" value="KDQ13740.1"/>
    <property type="molecule type" value="Genomic_DNA"/>
</dbReference>
<evidence type="ECO:0000313" key="2">
    <source>
        <dbReference type="EMBL" id="KDQ13740.1"/>
    </source>
</evidence>
<evidence type="ECO:0000313" key="3">
    <source>
        <dbReference type="Proteomes" id="UP000027195"/>
    </source>
</evidence>
<proteinExistence type="predicted"/>
<protein>
    <submittedName>
        <fullName evidence="2">Uncharacterized protein</fullName>
    </submittedName>
</protein>
<evidence type="ECO:0000256" key="1">
    <source>
        <dbReference type="SAM" id="MobiDB-lite"/>
    </source>
</evidence>
<organism evidence="2 3">
    <name type="scientific">Botryobasidium botryosum (strain FD-172 SS1)</name>
    <dbReference type="NCBI Taxonomy" id="930990"/>
    <lineage>
        <taxon>Eukaryota</taxon>
        <taxon>Fungi</taxon>
        <taxon>Dikarya</taxon>
        <taxon>Basidiomycota</taxon>
        <taxon>Agaricomycotina</taxon>
        <taxon>Agaricomycetes</taxon>
        <taxon>Cantharellales</taxon>
        <taxon>Botryobasidiaceae</taxon>
        <taxon>Botryobasidium</taxon>
    </lineage>
</organism>
<reference evidence="3" key="1">
    <citation type="journal article" date="2014" name="Proc. Natl. Acad. Sci. U.S.A.">
        <title>Extensive sampling of basidiomycete genomes demonstrates inadequacy of the white-rot/brown-rot paradigm for wood decay fungi.</title>
        <authorList>
            <person name="Riley R."/>
            <person name="Salamov A.A."/>
            <person name="Brown D.W."/>
            <person name="Nagy L.G."/>
            <person name="Floudas D."/>
            <person name="Held B.W."/>
            <person name="Levasseur A."/>
            <person name="Lombard V."/>
            <person name="Morin E."/>
            <person name="Otillar R."/>
            <person name="Lindquist E.A."/>
            <person name="Sun H."/>
            <person name="LaButti K.M."/>
            <person name="Schmutz J."/>
            <person name="Jabbour D."/>
            <person name="Luo H."/>
            <person name="Baker S.E."/>
            <person name="Pisabarro A.G."/>
            <person name="Walton J.D."/>
            <person name="Blanchette R.A."/>
            <person name="Henrissat B."/>
            <person name="Martin F."/>
            <person name="Cullen D."/>
            <person name="Hibbett D.S."/>
            <person name="Grigoriev I.V."/>
        </authorList>
    </citation>
    <scope>NUCLEOTIDE SEQUENCE [LARGE SCALE GENOMIC DNA]</scope>
    <source>
        <strain evidence="3">FD-172 SS1</strain>
    </source>
</reference>
<dbReference type="AlphaFoldDB" id="A0A067MG98"/>
<feature type="compositionally biased region" description="Polar residues" evidence="1">
    <location>
        <begin position="435"/>
        <end position="444"/>
    </location>
</feature>
<sequence>MGSSPIRPSHYLPPGSSNPRLQHAHSSPPDTFSPHLPNPFASRDPDSRPRRASLPHDVDLNHKPRAQTPPPPLPPKLFSTSHERLADVQFLTPPSTAPLTPALEQTLLFISPSASSSSIPILPTEDDALEAEEEAAIALAIRRSEQTLREAVHDPHTAPSTDAQLEEEERKQLEMVLQLSLADAARGIHPGHPARLSLADSTDEWEKYDPRAFELAFNNAASGSASAPSPSQPAPTVPSHASLVPPVSSSYHPPNSAPPGFNQRIDPPRSADGAGEPPEMDGHLPSYEDAATSKPQSSAAHPGPLHKERDQYLGAATSRAPDAGVAANFSQNTFPGSHPGNEQLGYSSRNSGHHSVGHSPTSTIDSIPHLANGSGDFRPTASAFLPPQPQNGVGGAALGRTPSNATVTSVASAPGGNSLSLPESAELTRPRSANAMVQSTQETNGVCVRGPGGPMAAPGTIIAEDLMAGVCECSIRALWWTMHTQFAC</sequence>
<feature type="compositionally biased region" description="Polar residues" evidence="1">
    <location>
        <begin position="15"/>
        <end position="30"/>
    </location>
</feature>
<dbReference type="HOGENOM" id="CLU_558948_0_0_1"/>
<feature type="region of interest" description="Disordered" evidence="1">
    <location>
        <begin position="1"/>
        <end position="79"/>
    </location>
</feature>
<feature type="compositionally biased region" description="Basic and acidic residues" evidence="1">
    <location>
        <begin position="43"/>
        <end position="62"/>
    </location>
</feature>
<dbReference type="Proteomes" id="UP000027195">
    <property type="component" value="Unassembled WGS sequence"/>
</dbReference>
<feature type="region of interest" description="Disordered" evidence="1">
    <location>
        <begin position="327"/>
        <end position="364"/>
    </location>
</feature>